<dbReference type="Proteomes" id="UP000297025">
    <property type="component" value="Chromosome"/>
</dbReference>
<protein>
    <submittedName>
        <fullName evidence="8">Basic amino acid ABC transporter substrate-binding protein</fullName>
    </submittedName>
    <submittedName>
        <fullName evidence="9">Transporter substrate-binding domain-containing protein</fullName>
    </submittedName>
</protein>
<feature type="domain" description="Solute-binding protein family 3/N-terminal" evidence="6">
    <location>
        <begin position="41"/>
        <end position="261"/>
    </location>
</feature>
<dbReference type="OrthoDB" id="8454826at2"/>
<feature type="chain" id="PRO_5038699744" evidence="5">
    <location>
        <begin position="22"/>
        <end position="261"/>
    </location>
</feature>
<dbReference type="GO" id="GO:0030313">
    <property type="term" value="C:cell envelope"/>
    <property type="evidence" value="ECO:0007669"/>
    <property type="project" value="UniProtKB-SubCell"/>
</dbReference>
<dbReference type="EMBL" id="BMCK01000002">
    <property type="protein sequence ID" value="GGD16005.1"/>
    <property type="molecule type" value="Genomic_DNA"/>
</dbReference>
<gene>
    <name evidence="9" type="ORF">E2C04_05065</name>
    <name evidence="8" type="ORF">GCM10007231_13750</name>
</gene>
<dbReference type="PROSITE" id="PS51257">
    <property type="entry name" value="PROKAR_LIPOPROTEIN"/>
    <property type="match status" value="1"/>
</dbReference>
<dbReference type="GO" id="GO:0016020">
    <property type="term" value="C:membrane"/>
    <property type="evidence" value="ECO:0007669"/>
    <property type="project" value="InterPro"/>
</dbReference>
<keyword evidence="11" id="KW-1185">Reference proteome</keyword>
<evidence type="ECO:0000256" key="4">
    <source>
        <dbReference type="RuleBase" id="RU003744"/>
    </source>
</evidence>
<evidence type="ECO:0000256" key="2">
    <source>
        <dbReference type="ARBA" id="ARBA00010333"/>
    </source>
</evidence>
<organism evidence="9 10">
    <name type="scientific">Nocardioides daphniae</name>
    <dbReference type="NCBI Taxonomy" id="402297"/>
    <lineage>
        <taxon>Bacteria</taxon>
        <taxon>Bacillati</taxon>
        <taxon>Actinomycetota</taxon>
        <taxon>Actinomycetes</taxon>
        <taxon>Propionibacteriales</taxon>
        <taxon>Nocardioidaceae</taxon>
        <taxon>Nocardioides</taxon>
    </lineage>
</organism>
<comment type="similarity">
    <text evidence="2 4">Belongs to the bacterial solute-binding protein 3 family.</text>
</comment>
<reference evidence="9 10" key="1">
    <citation type="journal article" date="2008" name="Int. J. Syst. Evol. Microbiol.">
        <title>Nocardioides daphniae sp. nov., isolated from Daphnia cucullata (Crustacea: Cladocera).</title>
        <authorList>
            <person name="Toth E.M."/>
            <person name="Keki Z."/>
            <person name="Homonnay Z.G."/>
            <person name="Borsodi A.K."/>
            <person name="Marialigeti K."/>
            <person name="Schumann P."/>
        </authorList>
    </citation>
    <scope>NUCLEOTIDE SEQUENCE [LARGE SCALE GENOMIC DNA]</scope>
    <source>
        <strain evidence="9 10">JCM 16608</strain>
    </source>
</reference>
<dbReference type="InterPro" id="IPR001638">
    <property type="entry name" value="Solute-binding_3/MltF_N"/>
</dbReference>
<evidence type="ECO:0000256" key="3">
    <source>
        <dbReference type="ARBA" id="ARBA00022729"/>
    </source>
</evidence>
<evidence type="ECO:0000259" key="7">
    <source>
        <dbReference type="SMART" id="SM00079"/>
    </source>
</evidence>
<dbReference type="GO" id="GO:0015276">
    <property type="term" value="F:ligand-gated monoatomic ion channel activity"/>
    <property type="evidence" value="ECO:0007669"/>
    <property type="project" value="InterPro"/>
</dbReference>
<evidence type="ECO:0000313" key="9">
    <source>
        <dbReference type="EMBL" id="QCC76750.1"/>
    </source>
</evidence>
<comment type="subcellular location">
    <subcellularLocation>
        <location evidence="1">Cell envelope</location>
    </subcellularLocation>
</comment>
<dbReference type="InterPro" id="IPR001320">
    <property type="entry name" value="Iontro_rcpt_C"/>
</dbReference>
<proteinExistence type="inferred from homology"/>
<dbReference type="KEGG" id="ndp:E2C04_05065"/>
<sequence>MKRTLTSLAIAALALSLAGCGSDDNGDAADSGEFRPIAAGKLTVCSDVPYPPFEDFDKSSPTGFKGFDIDIVTEVAKELDLELVVRDSSFDALKSGLEVNAGNCDLIASAMSILPERQEVMDMSDSYYDSMQSLLVPQGSDIKSIDDLEGKKVGVQKGTTGETYANGEIKDAEIVVFPSDGEMWPALKSNQVDALLQDLPVNLEHEKEGGFTIVEEYETEEAYGLAMAKNSGLLDDVNDALEAMREDGRYQKIYDTYFSAK</sequence>
<reference evidence="11" key="3">
    <citation type="journal article" date="2019" name="Int. J. Syst. Evol. Microbiol.">
        <title>The Global Catalogue of Microorganisms (GCM) 10K type strain sequencing project: providing services to taxonomists for standard genome sequencing and annotation.</title>
        <authorList>
            <consortium name="The Broad Institute Genomics Platform"/>
            <consortium name="The Broad Institute Genome Sequencing Center for Infectious Disease"/>
            <person name="Wu L."/>
            <person name="Ma J."/>
        </authorList>
    </citation>
    <scope>NUCLEOTIDE SEQUENCE [LARGE SCALE GENOMIC DNA]</scope>
    <source>
        <strain evidence="11">CCM 7403</strain>
    </source>
</reference>
<dbReference type="SMART" id="SM00079">
    <property type="entry name" value="PBPe"/>
    <property type="match status" value="1"/>
</dbReference>
<evidence type="ECO:0000256" key="1">
    <source>
        <dbReference type="ARBA" id="ARBA00004196"/>
    </source>
</evidence>
<reference evidence="9" key="4">
    <citation type="submission" date="2019-03" db="EMBL/GenBank/DDBJ databases">
        <authorList>
            <person name="Huang Y."/>
        </authorList>
    </citation>
    <scope>NUCLEOTIDE SEQUENCE</scope>
    <source>
        <strain evidence="9">JCM 16608</strain>
    </source>
</reference>
<evidence type="ECO:0000259" key="6">
    <source>
        <dbReference type="SMART" id="SM00062"/>
    </source>
</evidence>
<name>A0A4P7U9M6_9ACTN</name>
<accession>A0A4P7U9M6</accession>
<dbReference type="AlphaFoldDB" id="A0A4P7U9M6"/>
<dbReference type="SUPFAM" id="SSF53850">
    <property type="entry name" value="Periplasmic binding protein-like II"/>
    <property type="match status" value="1"/>
</dbReference>
<evidence type="ECO:0000313" key="8">
    <source>
        <dbReference type="EMBL" id="GGD16005.1"/>
    </source>
</evidence>
<dbReference type="PANTHER" id="PTHR35936">
    <property type="entry name" value="MEMBRANE-BOUND LYTIC MUREIN TRANSGLYCOSYLASE F"/>
    <property type="match status" value="1"/>
</dbReference>
<dbReference type="RefSeq" id="WP_135831798.1">
    <property type="nucleotide sequence ID" value="NZ_BMCK01000002.1"/>
</dbReference>
<reference evidence="8" key="2">
    <citation type="journal article" date="2014" name="Int. J. Syst. Evol. Microbiol.">
        <title>Complete genome of a new Firmicutes species belonging to the dominant human colonic microbiota ('Ruminococcus bicirculans') reveals two chromosomes and a selective capacity to utilize plant glucans.</title>
        <authorList>
            <consortium name="NISC Comparative Sequencing Program"/>
            <person name="Wegmann U."/>
            <person name="Louis P."/>
            <person name="Goesmann A."/>
            <person name="Henrissat B."/>
            <person name="Duncan S.H."/>
            <person name="Flint H.J."/>
        </authorList>
    </citation>
    <scope>NUCLEOTIDE SEQUENCE</scope>
    <source>
        <strain evidence="8">CCM 7403</strain>
    </source>
</reference>
<dbReference type="SMART" id="SM00062">
    <property type="entry name" value="PBPb"/>
    <property type="match status" value="1"/>
</dbReference>
<dbReference type="EMBL" id="CP038462">
    <property type="protein sequence ID" value="QCC76750.1"/>
    <property type="molecule type" value="Genomic_DNA"/>
</dbReference>
<reference evidence="8" key="5">
    <citation type="submission" date="2024-05" db="EMBL/GenBank/DDBJ databases">
        <authorList>
            <person name="Sun Q."/>
            <person name="Sedlacek I."/>
        </authorList>
    </citation>
    <scope>NUCLEOTIDE SEQUENCE</scope>
    <source>
        <strain evidence="8">CCM 7403</strain>
    </source>
</reference>
<feature type="signal peptide" evidence="5">
    <location>
        <begin position="1"/>
        <end position="21"/>
    </location>
</feature>
<evidence type="ECO:0000313" key="11">
    <source>
        <dbReference type="Proteomes" id="UP000630594"/>
    </source>
</evidence>
<dbReference type="Pfam" id="PF00497">
    <property type="entry name" value="SBP_bac_3"/>
    <property type="match status" value="1"/>
</dbReference>
<dbReference type="PROSITE" id="PS01039">
    <property type="entry name" value="SBP_BACTERIAL_3"/>
    <property type="match status" value="1"/>
</dbReference>
<dbReference type="PANTHER" id="PTHR35936:SF17">
    <property type="entry name" value="ARGININE-BINDING EXTRACELLULAR PROTEIN ARTP"/>
    <property type="match status" value="1"/>
</dbReference>
<evidence type="ECO:0000313" key="10">
    <source>
        <dbReference type="Proteomes" id="UP000297025"/>
    </source>
</evidence>
<feature type="domain" description="Ionotropic glutamate receptor C-terminal" evidence="7">
    <location>
        <begin position="41"/>
        <end position="260"/>
    </location>
</feature>
<evidence type="ECO:0000256" key="5">
    <source>
        <dbReference type="SAM" id="SignalP"/>
    </source>
</evidence>
<dbReference type="Gene3D" id="3.40.190.10">
    <property type="entry name" value="Periplasmic binding protein-like II"/>
    <property type="match status" value="2"/>
</dbReference>
<dbReference type="InterPro" id="IPR018313">
    <property type="entry name" value="SBP_3_CS"/>
</dbReference>
<keyword evidence="3 5" id="KW-0732">Signal</keyword>
<dbReference type="Proteomes" id="UP000630594">
    <property type="component" value="Unassembled WGS sequence"/>
</dbReference>